<sequence length="310" mass="34374">MEIPVIRRFNDFQLARFQSVSIAYNFCKWSALILALVATCGSLINRIKILIIRFRRRSHSLASSNLLISDLDDEDFSSSDCDDGSYSYSSPSSLSTSEFEEGSGSTSSSYQWRRVDEDFKVRGSGHHFDDQLQSGKVRHRRRCSIGEIFSLSEIANRESVVKLWDSIGFGFGLDFDDSDYFTSSSSAISGLEPQISPLSSLSPAVVVTAGENASGNLAVTVWDTRLRRRTPAVIAEWEANQGKVVGVGAGGVEKVYVREDVHNGVTVGDMRKVRSPLVNITEPDVDTWWDADAVIVSNESFSDNSFLRRK</sequence>
<evidence type="ECO:0000256" key="1">
    <source>
        <dbReference type="SAM" id="MobiDB-lite"/>
    </source>
</evidence>
<name>A0A834WRT2_9FABA</name>
<dbReference type="EMBL" id="JAAIUW010000006">
    <property type="protein sequence ID" value="KAF7827809.1"/>
    <property type="molecule type" value="Genomic_DNA"/>
</dbReference>
<dbReference type="PANTHER" id="PTHR36715:SF1">
    <property type="entry name" value="PROTEIN, PUTATIVE-RELATED"/>
    <property type="match status" value="1"/>
</dbReference>
<gene>
    <name evidence="2" type="ORF">G2W53_018973</name>
</gene>
<proteinExistence type="predicted"/>
<keyword evidence="3" id="KW-1185">Reference proteome</keyword>
<dbReference type="Proteomes" id="UP000634136">
    <property type="component" value="Unassembled WGS sequence"/>
</dbReference>
<reference evidence="2" key="1">
    <citation type="submission" date="2020-09" db="EMBL/GenBank/DDBJ databases">
        <title>Genome-Enabled Discovery of Anthraquinone Biosynthesis in Senna tora.</title>
        <authorList>
            <person name="Kang S.-H."/>
            <person name="Pandey R.P."/>
            <person name="Lee C.-M."/>
            <person name="Sim J.-S."/>
            <person name="Jeong J.-T."/>
            <person name="Choi B.-S."/>
            <person name="Jung M."/>
            <person name="Ginzburg D."/>
            <person name="Zhao K."/>
            <person name="Won S.Y."/>
            <person name="Oh T.-J."/>
            <person name="Yu Y."/>
            <person name="Kim N.-H."/>
            <person name="Lee O.R."/>
            <person name="Lee T.-H."/>
            <person name="Bashyal P."/>
            <person name="Kim T.-S."/>
            <person name="Lee W.-H."/>
            <person name="Kawkins C."/>
            <person name="Kim C.-K."/>
            <person name="Kim J.S."/>
            <person name="Ahn B.O."/>
            <person name="Rhee S.Y."/>
            <person name="Sohng J.K."/>
        </authorList>
    </citation>
    <scope>NUCLEOTIDE SEQUENCE</scope>
    <source>
        <tissue evidence="2">Leaf</tissue>
    </source>
</reference>
<feature type="compositionally biased region" description="Low complexity" evidence="1">
    <location>
        <begin position="84"/>
        <end position="108"/>
    </location>
</feature>
<keyword evidence="2" id="KW-0812">Transmembrane</keyword>
<feature type="region of interest" description="Disordered" evidence="1">
    <location>
        <begin position="82"/>
        <end position="108"/>
    </location>
</feature>
<evidence type="ECO:0000313" key="2">
    <source>
        <dbReference type="EMBL" id="KAF7827809.1"/>
    </source>
</evidence>
<dbReference type="PANTHER" id="PTHR36715">
    <property type="entry name" value="BNAANNG41370D PROTEIN"/>
    <property type="match status" value="1"/>
</dbReference>
<dbReference type="AlphaFoldDB" id="A0A834WRT2"/>
<dbReference type="OrthoDB" id="1662399at2759"/>
<evidence type="ECO:0000313" key="3">
    <source>
        <dbReference type="Proteomes" id="UP000634136"/>
    </source>
</evidence>
<accession>A0A834WRT2</accession>
<organism evidence="2 3">
    <name type="scientific">Senna tora</name>
    <dbReference type="NCBI Taxonomy" id="362788"/>
    <lineage>
        <taxon>Eukaryota</taxon>
        <taxon>Viridiplantae</taxon>
        <taxon>Streptophyta</taxon>
        <taxon>Embryophyta</taxon>
        <taxon>Tracheophyta</taxon>
        <taxon>Spermatophyta</taxon>
        <taxon>Magnoliopsida</taxon>
        <taxon>eudicotyledons</taxon>
        <taxon>Gunneridae</taxon>
        <taxon>Pentapetalae</taxon>
        <taxon>rosids</taxon>
        <taxon>fabids</taxon>
        <taxon>Fabales</taxon>
        <taxon>Fabaceae</taxon>
        <taxon>Caesalpinioideae</taxon>
        <taxon>Cassia clade</taxon>
        <taxon>Senna</taxon>
    </lineage>
</organism>
<protein>
    <submittedName>
        <fullName evidence="2">Putative transmembrane protein</fullName>
    </submittedName>
</protein>
<comment type="caution">
    <text evidence="2">The sequence shown here is derived from an EMBL/GenBank/DDBJ whole genome shotgun (WGS) entry which is preliminary data.</text>
</comment>
<keyword evidence="2" id="KW-0472">Membrane</keyword>